<dbReference type="STRING" id="112234.SAMN05421768_101317"/>
<organism evidence="1 2">
    <name type="scientific">Chryseobacterium joostei</name>
    <dbReference type="NCBI Taxonomy" id="112234"/>
    <lineage>
        <taxon>Bacteria</taxon>
        <taxon>Pseudomonadati</taxon>
        <taxon>Bacteroidota</taxon>
        <taxon>Flavobacteriia</taxon>
        <taxon>Flavobacteriales</taxon>
        <taxon>Weeksellaceae</taxon>
        <taxon>Chryseobacterium group</taxon>
        <taxon>Chryseobacterium</taxon>
    </lineage>
</organism>
<proteinExistence type="predicted"/>
<accession>A0A1N7HUR7</accession>
<dbReference type="AlphaFoldDB" id="A0A1N7HUR7"/>
<name>A0A1N7HUR7_9FLAO</name>
<dbReference type="GO" id="GO:0003677">
    <property type="term" value="F:DNA binding"/>
    <property type="evidence" value="ECO:0007669"/>
    <property type="project" value="InterPro"/>
</dbReference>
<dbReference type="GO" id="GO:0006351">
    <property type="term" value="P:DNA-templated transcription"/>
    <property type="evidence" value="ECO:0007669"/>
    <property type="project" value="InterPro"/>
</dbReference>
<dbReference type="EMBL" id="FTNZ01000001">
    <property type="protein sequence ID" value="SIS28565.1"/>
    <property type="molecule type" value="Genomic_DNA"/>
</dbReference>
<evidence type="ECO:0000313" key="1">
    <source>
        <dbReference type="EMBL" id="SIS28565.1"/>
    </source>
</evidence>
<evidence type="ECO:0000313" key="2">
    <source>
        <dbReference type="Proteomes" id="UP000186106"/>
    </source>
</evidence>
<dbReference type="SUPFAM" id="SSF47789">
    <property type="entry name" value="C-terminal domain of RNA polymerase alpha subunit"/>
    <property type="match status" value="1"/>
</dbReference>
<protein>
    <submittedName>
        <fullName evidence="1">RNA polymerase, alpha chain C terminal domain</fullName>
    </submittedName>
</protein>
<dbReference type="Proteomes" id="UP000186106">
    <property type="component" value="Unassembled WGS sequence"/>
</dbReference>
<dbReference type="RefSeq" id="WP_076351314.1">
    <property type="nucleotide sequence ID" value="NZ_FTNZ01000001.1"/>
</dbReference>
<reference evidence="1 2" key="1">
    <citation type="submission" date="2017-01" db="EMBL/GenBank/DDBJ databases">
        <authorList>
            <person name="Mah S.A."/>
            <person name="Swanson W.J."/>
            <person name="Moy G.W."/>
            <person name="Vacquier V.D."/>
        </authorList>
    </citation>
    <scope>NUCLEOTIDE SEQUENCE [LARGE SCALE GENOMIC DNA]</scope>
    <source>
        <strain evidence="1 2">DSM 16927</strain>
    </source>
</reference>
<dbReference type="Gene3D" id="1.10.150.20">
    <property type="entry name" value="5' to 3' exonuclease, C-terminal subdomain"/>
    <property type="match status" value="1"/>
</dbReference>
<dbReference type="GO" id="GO:0003899">
    <property type="term" value="F:DNA-directed RNA polymerase activity"/>
    <property type="evidence" value="ECO:0007669"/>
    <property type="project" value="InterPro"/>
</dbReference>
<gene>
    <name evidence="1" type="ORF">SAMN05421768_101317</name>
</gene>
<sequence>MINLVIMSKSLNSIYAINYDPKEDFLHGVIAIPARKALKKEKIDSLEKLSDYSEKELLQLHGFGKNAMMKLKDHMKEKQFFFKKA</sequence>